<gene>
    <name evidence="6" type="ORF">F3J40_11625</name>
</gene>
<dbReference type="PROSITE" id="PS51464">
    <property type="entry name" value="SIS"/>
    <property type="match status" value="1"/>
</dbReference>
<protein>
    <submittedName>
        <fullName evidence="6">MurR/RpiR family transcriptional regulator</fullName>
    </submittedName>
</protein>
<dbReference type="InterPro" id="IPR009057">
    <property type="entry name" value="Homeodomain-like_sf"/>
</dbReference>
<feature type="domain" description="SIS" evidence="5">
    <location>
        <begin position="123"/>
        <end position="272"/>
    </location>
</feature>
<keyword evidence="1" id="KW-0805">Transcription regulation</keyword>
<dbReference type="InterPro" id="IPR047640">
    <property type="entry name" value="RpiR-like"/>
</dbReference>
<dbReference type="PANTHER" id="PTHR30514">
    <property type="entry name" value="GLUCOKINASE"/>
    <property type="match status" value="1"/>
</dbReference>
<dbReference type="EMBL" id="VWXF01000004">
    <property type="protein sequence ID" value="NIF22248.1"/>
    <property type="molecule type" value="Genomic_DNA"/>
</dbReference>
<dbReference type="RefSeq" id="WP_017349121.1">
    <property type="nucleotide sequence ID" value="NZ_VWXF01000004.1"/>
</dbReference>
<name>A0ABX0RDM1_9GAMM</name>
<dbReference type="Pfam" id="PF01380">
    <property type="entry name" value="SIS"/>
    <property type="match status" value="1"/>
</dbReference>
<reference evidence="6 7" key="1">
    <citation type="journal article" date="2019" name="bioRxiv">
        <title>Bacteria contribute to plant secondary compound degradation in a generalist herbivore system.</title>
        <authorList>
            <person name="Francoeur C.B."/>
            <person name="Khadempour L."/>
            <person name="Moreira-Soto R.D."/>
            <person name="Gotting K."/>
            <person name="Book A.J."/>
            <person name="Pinto-Tomas A.A."/>
            <person name="Keefover-Ring K."/>
            <person name="Currie C.R."/>
        </authorList>
    </citation>
    <scope>NUCLEOTIDE SEQUENCE [LARGE SCALE GENOMIC DNA]</scope>
    <source>
        <strain evidence="6">Acro-835</strain>
    </source>
</reference>
<dbReference type="InterPro" id="IPR046348">
    <property type="entry name" value="SIS_dom_sf"/>
</dbReference>
<dbReference type="InterPro" id="IPR036388">
    <property type="entry name" value="WH-like_DNA-bd_sf"/>
</dbReference>
<evidence type="ECO:0000256" key="2">
    <source>
        <dbReference type="ARBA" id="ARBA00023125"/>
    </source>
</evidence>
<feature type="domain" description="HTH rpiR-type" evidence="4">
    <location>
        <begin position="1"/>
        <end position="77"/>
    </location>
</feature>
<accession>A0ABX0RDM1</accession>
<organism evidence="6 7">
    <name type="scientific">Candidatus Pantoea multigeneris</name>
    <dbReference type="NCBI Taxonomy" id="2608357"/>
    <lineage>
        <taxon>Bacteria</taxon>
        <taxon>Pseudomonadati</taxon>
        <taxon>Pseudomonadota</taxon>
        <taxon>Gammaproteobacteria</taxon>
        <taxon>Enterobacterales</taxon>
        <taxon>Erwiniaceae</taxon>
        <taxon>Pantoea</taxon>
    </lineage>
</organism>
<proteinExistence type="predicted"/>
<comment type="caution">
    <text evidence="6">The sequence shown here is derived from an EMBL/GenBank/DDBJ whole genome shotgun (WGS) entry which is preliminary data.</text>
</comment>
<keyword evidence="2" id="KW-0238">DNA-binding</keyword>
<dbReference type="CDD" id="cd05013">
    <property type="entry name" value="SIS_RpiR"/>
    <property type="match status" value="1"/>
</dbReference>
<evidence type="ECO:0000313" key="7">
    <source>
        <dbReference type="Proteomes" id="UP001515683"/>
    </source>
</evidence>
<dbReference type="Gene3D" id="3.40.50.10490">
    <property type="entry name" value="Glucose-6-phosphate isomerase like protein, domain 1"/>
    <property type="match status" value="1"/>
</dbReference>
<keyword evidence="3" id="KW-0804">Transcription</keyword>
<dbReference type="InterPro" id="IPR000281">
    <property type="entry name" value="HTH_RpiR"/>
</dbReference>
<dbReference type="PROSITE" id="PS51071">
    <property type="entry name" value="HTH_RPIR"/>
    <property type="match status" value="1"/>
</dbReference>
<evidence type="ECO:0000313" key="6">
    <source>
        <dbReference type="EMBL" id="NIF22248.1"/>
    </source>
</evidence>
<dbReference type="Gene3D" id="1.10.10.10">
    <property type="entry name" value="Winged helix-like DNA-binding domain superfamily/Winged helix DNA-binding domain"/>
    <property type="match status" value="1"/>
</dbReference>
<sequence>MNLRDKITSQFSQLSPQLQHAAEFSLQNANQLVVESMRTFAVSAGVQPATLMRLAQRLGFPGWGDLKNAFIDELGLRNDTYVSRAEKLVNSETKQDLYHEVFNAQASNLEHTKVENHAAMQQAVELLDNARHVYICGYRASFPIAWSLFYVYRLFNPRVTLIDGLASGSEIYSRELTADDCVLIASFSPYSREVLKLVNAAVKAGSKIIAITDSPVSPVAQKAACSLYFNTDGPSFFPSIVSGMGIAECLLALLVAKHGQQAVARIENAEHYLIDSGAYVISRKQRSE</sequence>
<evidence type="ECO:0000259" key="5">
    <source>
        <dbReference type="PROSITE" id="PS51464"/>
    </source>
</evidence>
<keyword evidence="7" id="KW-1185">Reference proteome</keyword>
<dbReference type="SUPFAM" id="SSF46689">
    <property type="entry name" value="Homeodomain-like"/>
    <property type="match status" value="1"/>
</dbReference>
<dbReference type="PANTHER" id="PTHR30514:SF18">
    <property type="entry name" value="RPIR-FAMILY TRANSCRIPTIONAL REGULATOR"/>
    <property type="match status" value="1"/>
</dbReference>
<dbReference type="Pfam" id="PF01418">
    <property type="entry name" value="HTH_6"/>
    <property type="match status" value="1"/>
</dbReference>
<dbReference type="Proteomes" id="UP001515683">
    <property type="component" value="Unassembled WGS sequence"/>
</dbReference>
<dbReference type="InterPro" id="IPR035472">
    <property type="entry name" value="RpiR-like_SIS"/>
</dbReference>
<evidence type="ECO:0000256" key="3">
    <source>
        <dbReference type="ARBA" id="ARBA00023163"/>
    </source>
</evidence>
<evidence type="ECO:0000259" key="4">
    <source>
        <dbReference type="PROSITE" id="PS51071"/>
    </source>
</evidence>
<evidence type="ECO:0000256" key="1">
    <source>
        <dbReference type="ARBA" id="ARBA00023015"/>
    </source>
</evidence>
<dbReference type="InterPro" id="IPR001347">
    <property type="entry name" value="SIS_dom"/>
</dbReference>
<dbReference type="SUPFAM" id="SSF53697">
    <property type="entry name" value="SIS domain"/>
    <property type="match status" value="1"/>
</dbReference>